<name>A0ABU5C3J3_9BACI</name>
<evidence type="ECO:0000313" key="6">
    <source>
        <dbReference type="EMBL" id="MDY0393292.1"/>
    </source>
</evidence>
<comment type="caution">
    <text evidence="6">The sequence shown here is derived from an EMBL/GenBank/DDBJ whole genome shotgun (WGS) entry which is preliminary data.</text>
</comment>
<feature type="transmembrane region" description="Helical" evidence="5">
    <location>
        <begin position="162"/>
        <end position="183"/>
    </location>
</feature>
<dbReference type="InterPro" id="IPR003810">
    <property type="entry name" value="Mntp/YtaF"/>
</dbReference>
<reference evidence="6 7" key="1">
    <citation type="submission" date="2023-10" db="EMBL/GenBank/DDBJ databases">
        <title>Virgibacillus halophilus 5B73C genome.</title>
        <authorList>
            <person name="Miliotis G."/>
            <person name="Sengupta P."/>
            <person name="Hameed A."/>
            <person name="Chuvochina M."/>
            <person name="Mcdonagh F."/>
            <person name="Simpson A.C."/>
            <person name="Singh N.K."/>
            <person name="Rekha P.D."/>
            <person name="Raman K."/>
            <person name="Hugenholtz P."/>
            <person name="Venkateswaran K."/>
        </authorList>
    </citation>
    <scope>NUCLEOTIDE SEQUENCE [LARGE SCALE GENOMIC DNA]</scope>
    <source>
        <strain evidence="6 7">5B73C</strain>
    </source>
</reference>
<evidence type="ECO:0000313" key="7">
    <source>
        <dbReference type="Proteomes" id="UP001281447"/>
    </source>
</evidence>
<feature type="transmembrane region" description="Helical" evidence="5">
    <location>
        <begin position="190"/>
        <end position="207"/>
    </location>
</feature>
<evidence type="ECO:0000256" key="2">
    <source>
        <dbReference type="ARBA" id="ARBA00022692"/>
    </source>
</evidence>
<dbReference type="Pfam" id="PF02659">
    <property type="entry name" value="Mntp"/>
    <property type="match status" value="2"/>
</dbReference>
<accession>A0ABU5C3J3</accession>
<dbReference type="PANTHER" id="PTHR35529:SF2">
    <property type="entry name" value="SPORULATION PROTEIN YTAF-RELATED"/>
    <property type="match status" value="1"/>
</dbReference>
<sequence>MLYYTGLIFLVIAVSIDGFGVGVTYGMRTIRVPFAGLLIIMCCSGFVVLVSMTIGDRLSNIISPDMTKILGGSILICLGLFSLVNVIRSYLSRQQTNIETKSKSGLTGVKKVLATPDQADLDHSGIISSGEALLLGTALSMDAFGAGIGAAIVGYSPVVTPALIACMSGIFLFSGIKLGTLLAQNKKMQHMSFIPPILLISLGIFNLF</sequence>
<proteinExistence type="predicted"/>
<dbReference type="PANTHER" id="PTHR35529">
    <property type="entry name" value="MANGANESE EFFLUX PUMP MNTP-RELATED"/>
    <property type="match status" value="1"/>
</dbReference>
<keyword evidence="1" id="KW-1003">Cell membrane</keyword>
<evidence type="ECO:0000256" key="4">
    <source>
        <dbReference type="ARBA" id="ARBA00023136"/>
    </source>
</evidence>
<protein>
    <submittedName>
        <fullName evidence="6">Sporulation membrane protein YtaF</fullName>
    </submittedName>
</protein>
<gene>
    <name evidence="6" type="primary">ytaF</name>
    <name evidence="6" type="ORF">RWE15_01190</name>
</gene>
<organism evidence="6 7">
    <name type="scientific">Tigheibacillus halophilus</name>
    <dbReference type="NCBI Taxonomy" id="361280"/>
    <lineage>
        <taxon>Bacteria</taxon>
        <taxon>Bacillati</taxon>
        <taxon>Bacillota</taxon>
        <taxon>Bacilli</taxon>
        <taxon>Bacillales</taxon>
        <taxon>Bacillaceae</taxon>
        <taxon>Tigheibacillus</taxon>
    </lineage>
</organism>
<keyword evidence="2 5" id="KW-0812">Transmembrane</keyword>
<feature type="transmembrane region" description="Helical" evidence="5">
    <location>
        <begin position="6"/>
        <end position="27"/>
    </location>
</feature>
<feature type="transmembrane region" description="Helical" evidence="5">
    <location>
        <begin position="66"/>
        <end position="87"/>
    </location>
</feature>
<keyword evidence="3 5" id="KW-1133">Transmembrane helix</keyword>
<keyword evidence="7" id="KW-1185">Reference proteome</keyword>
<evidence type="ECO:0000256" key="1">
    <source>
        <dbReference type="ARBA" id="ARBA00022475"/>
    </source>
</evidence>
<evidence type="ECO:0000256" key="5">
    <source>
        <dbReference type="SAM" id="Phobius"/>
    </source>
</evidence>
<feature type="transmembrane region" description="Helical" evidence="5">
    <location>
        <begin position="34"/>
        <end position="54"/>
    </location>
</feature>
<evidence type="ECO:0000256" key="3">
    <source>
        <dbReference type="ARBA" id="ARBA00022989"/>
    </source>
</evidence>
<keyword evidence="4 5" id="KW-0472">Membrane</keyword>
<dbReference type="Proteomes" id="UP001281447">
    <property type="component" value="Unassembled WGS sequence"/>
</dbReference>
<dbReference type="EMBL" id="JAWDIP010000003">
    <property type="protein sequence ID" value="MDY0393292.1"/>
    <property type="molecule type" value="Genomic_DNA"/>
</dbReference>
<dbReference type="NCBIfam" id="TIGR02840">
    <property type="entry name" value="spore_YtaF"/>
    <property type="match status" value="1"/>
</dbReference>
<dbReference type="InterPro" id="IPR014205">
    <property type="entry name" value="Spore_YtaF"/>
</dbReference>
<dbReference type="RefSeq" id="WP_390356760.1">
    <property type="nucleotide sequence ID" value="NZ_JBHUIZ010000013.1"/>
</dbReference>